<dbReference type="Gene3D" id="3.40.50.300">
    <property type="entry name" value="P-loop containing nucleotide triphosphate hydrolases"/>
    <property type="match status" value="1"/>
</dbReference>
<dbReference type="InterPro" id="IPR027417">
    <property type="entry name" value="P-loop_NTPase"/>
</dbReference>
<evidence type="ECO:0000259" key="3">
    <source>
        <dbReference type="PROSITE" id="PS50045"/>
    </source>
</evidence>
<dbReference type="PANTHER" id="PTHR32071:SF119">
    <property type="entry name" value="SIGMA L-DEPENDENT TRANSCRIPTIONAL REGULATOR YPLP-RELATED"/>
    <property type="match status" value="1"/>
</dbReference>
<dbReference type="eggNOG" id="COG1221">
    <property type="taxonomic scope" value="Bacteria"/>
</dbReference>
<sequence length="323" mass="36224">MTSRSFTSIYGEHQDMKHAIHLAKHFTQNEQPVLITGEIGTGKTLFAQEMANASVPRASLTHIYCPTLDEETLQKAFTQKKNQVLYLDEIGALSIPMQHQLIRFLETSPVTKIIASSSLSLEALRVSSTFLPELFYRLNVLHLSIPSLADRKTDIPALTTSFFKELGIQPDIDTSVWETLQQYPFEGNVQELKNMVHYAAAILEGQTVFLHHLPPFVLLPQHAATGKGKKEEHKLTLMEKQEFVFLLEAIKSLNEKGEAASRRILSELSKQGDIPLTPQQVRSRLDDLEKKAYVTKGKGRAGTKITLEGLSFLKSLDGYIPVQ</sequence>
<dbReference type="Proteomes" id="UP000028091">
    <property type="component" value="Unassembled WGS sequence"/>
</dbReference>
<dbReference type="GO" id="GO:0006355">
    <property type="term" value="P:regulation of DNA-templated transcription"/>
    <property type="evidence" value="ECO:0007669"/>
    <property type="project" value="InterPro"/>
</dbReference>
<gene>
    <name evidence="4" type="ORF">BA70_13870</name>
</gene>
<dbReference type="PROSITE" id="PS50045">
    <property type="entry name" value="SIGMA54_INTERACT_4"/>
    <property type="match status" value="1"/>
</dbReference>
<dbReference type="PANTHER" id="PTHR32071">
    <property type="entry name" value="TRANSCRIPTIONAL REGULATORY PROTEIN"/>
    <property type="match status" value="1"/>
</dbReference>
<proteinExistence type="predicted"/>
<reference evidence="4 5" key="1">
    <citation type="submission" date="2012-09" db="EMBL/GenBank/DDBJ databases">
        <title>Genome Sequence of Bacillus sp. DW5-4.</title>
        <authorList>
            <person name="Lai Q."/>
            <person name="Liu Y."/>
            <person name="Shao Z."/>
        </authorList>
    </citation>
    <scope>NUCLEOTIDE SEQUENCE [LARGE SCALE GENOMIC DNA]</scope>
    <source>
        <strain evidence="4 5">DW5-4</strain>
    </source>
</reference>
<dbReference type="Pfam" id="PF14532">
    <property type="entry name" value="Sigma54_activ_2"/>
    <property type="match status" value="1"/>
</dbReference>
<accession>A0A081LDT6</accession>
<evidence type="ECO:0000256" key="1">
    <source>
        <dbReference type="ARBA" id="ARBA00022741"/>
    </source>
</evidence>
<comment type="caution">
    <text evidence="4">The sequence shown here is derived from an EMBL/GenBank/DDBJ whole genome shotgun (WGS) entry which is preliminary data.</text>
</comment>
<dbReference type="InterPro" id="IPR003593">
    <property type="entry name" value="AAA+_ATPase"/>
</dbReference>
<dbReference type="CDD" id="cd00009">
    <property type="entry name" value="AAA"/>
    <property type="match status" value="1"/>
</dbReference>
<organism evidence="4 5">
    <name type="scientific">Bacillus zhangzhouensis</name>
    <dbReference type="NCBI Taxonomy" id="1178540"/>
    <lineage>
        <taxon>Bacteria</taxon>
        <taxon>Bacillati</taxon>
        <taxon>Bacillota</taxon>
        <taxon>Bacilli</taxon>
        <taxon>Bacillales</taxon>
        <taxon>Bacillaceae</taxon>
        <taxon>Bacillus</taxon>
    </lineage>
</organism>
<dbReference type="OrthoDB" id="9803970at2"/>
<keyword evidence="5" id="KW-1185">Reference proteome</keyword>
<dbReference type="AlphaFoldDB" id="A0A081LDT6"/>
<keyword evidence="1" id="KW-0547">Nucleotide-binding</keyword>
<evidence type="ECO:0000256" key="2">
    <source>
        <dbReference type="ARBA" id="ARBA00022840"/>
    </source>
</evidence>
<dbReference type="EMBL" id="JOTP01000004">
    <property type="protein sequence ID" value="KEP27412.1"/>
    <property type="molecule type" value="Genomic_DNA"/>
</dbReference>
<dbReference type="RefSeq" id="WP_034319119.1">
    <property type="nucleotide sequence ID" value="NZ_JAVIKA010000003.1"/>
</dbReference>
<evidence type="ECO:0000313" key="4">
    <source>
        <dbReference type="EMBL" id="KEP27412.1"/>
    </source>
</evidence>
<feature type="domain" description="Sigma-54 factor interaction" evidence="3">
    <location>
        <begin position="9"/>
        <end position="201"/>
    </location>
</feature>
<dbReference type="SUPFAM" id="SSF52540">
    <property type="entry name" value="P-loop containing nucleoside triphosphate hydrolases"/>
    <property type="match status" value="1"/>
</dbReference>
<dbReference type="GO" id="GO:0005524">
    <property type="term" value="F:ATP binding"/>
    <property type="evidence" value="ECO:0007669"/>
    <property type="project" value="UniProtKB-KW"/>
</dbReference>
<dbReference type="Gene3D" id="1.10.8.60">
    <property type="match status" value="1"/>
</dbReference>
<dbReference type="InterPro" id="IPR002078">
    <property type="entry name" value="Sigma_54_int"/>
</dbReference>
<evidence type="ECO:0000313" key="5">
    <source>
        <dbReference type="Proteomes" id="UP000028091"/>
    </source>
</evidence>
<keyword evidence="2" id="KW-0067">ATP-binding</keyword>
<protein>
    <submittedName>
        <fullName evidence="4">Fis family transcriptional regulator</fullName>
    </submittedName>
</protein>
<dbReference type="SMART" id="SM00382">
    <property type="entry name" value="AAA"/>
    <property type="match status" value="1"/>
</dbReference>
<dbReference type="Pfam" id="PF25601">
    <property type="entry name" value="AAA_lid_14"/>
    <property type="match status" value="1"/>
</dbReference>
<dbReference type="InterPro" id="IPR058031">
    <property type="entry name" value="AAA_lid_NorR"/>
</dbReference>
<name>A0A081LDT6_9BACI</name>